<organism evidence="2">
    <name type="scientific">Xiangshan rhabdo-like virus 4</name>
    <dbReference type="NCBI Taxonomy" id="2886227"/>
    <lineage>
        <taxon>Viruses</taxon>
        <taxon>Riboviria</taxon>
        <taxon>Orthornavirae</taxon>
        <taxon>Negarnaviricota</taxon>
        <taxon>Haploviricotina</taxon>
        <taxon>Monjiviricetes</taxon>
        <taxon>Mononegavirales</taxon>
        <taxon>Rhabdoviridae</taxon>
        <taxon>Deltarhabdovirinae</taxon>
        <taxon>Betahymrhavirus</taxon>
        <taxon>Betahymrhavirus xiangshan</taxon>
    </lineage>
</organism>
<proteinExistence type="predicted"/>
<protein>
    <submittedName>
        <fullName evidence="2">Uncharacterized protein</fullName>
    </submittedName>
</protein>
<reference evidence="2" key="1">
    <citation type="submission" date="2021-09" db="EMBL/GenBank/DDBJ databases">
        <authorList>
            <person name="Li N.N."/>
        </authorList>
    </citation>
    <scope>NUCLEOTIDE SEQUENCE</scope>
    <source>
        <strain evidence="2">Novel_26</strain>
    </source>
</reference>
<feature type="region of interest" description="Disordered" evidence="1">
    <location>
        <begin position="29"/>
        <end position="64"/>
    </location>
</feature>
<name>A0A8K1P3I9_9RHAB</name>
<evidence type="ECO:0000256" key="1">
    <source>
        <dbReference type="SAM" id="MobiDB-lite"/>
    </source>
</evidence>
<evidence type="ECO:0000313" key="2">
    <source>
        <dbReference type="EMBL" id="UDL13995.1"/>
    </source>
</evidence>
<feature type="compositionally biased region" description="Low complexity" evidence="1">
    <location>
        <begin position="44"/>
        <end position="64"/>
    </location>
</feature>
<dbReference type="EMBL" id="OK491502">
    <property type="protein sequence ID" value="UDL13995.1"/>
    <property type="molecule type" value="Viral_cRNA"/>
</dbReference>
<accession>A0A8K1P3I9</accession>
<sequence length="319" mass="36254">MEGFGQKISLPGMLVEEFVPSHSGFISTQSEIDSSNDLDEQFDPSGPDNPDDSSTTTSSKNNKGIGFLDHEFQHLKRNLIAVMQAQKEEQSALVVNLTGKLINNGRFSKVVEYYNIHSHLIHPNHFLKMILDLGEKPSSDDVNKWYWILTGIIMEKQLTKDEEIEKLKDLCRKTCEDIQRLTLDTNDSLSQFTVVINESKQVQMATHDTLIQFQEIINDKTIPTLPSSTRQPTLEYRKQWVLPPIKILWEQGTVRVKSGKIDPELLEATRGVASILKSFSLQELQKLNSITYDQLLGVFSVMNNKQDKDELKSLLASFT</sequence>